<protein>
    <submittedName>
        <fullName evidence="2">Uncharacterized protein</fullName>
    </submittedName>
</protein>
<feature type="compositionally biased region" description="Polar residues" evidence="1">
    <location>
        <begin position="315"/>
        <end position="324"/>
    </location>
</feature>
<evidence type="ECO:0000256" key="1">
    <source>
        <dbReference type="SAM" id="MobiDB-lite"/>
    </source>
</evidence>
<feature type="region of interest" description="Disordered" evidence="1">
    <location>
        <begin position="215"/>
        <end position="236"/>
    </location>
</feature>
<gene>
    <name evidence="2" type="ORF">LtaPh_2922000</name>
</gene>
<feature type="compositionally biased region" description="Basic residues" evidence="1">
    <location>
        <begin position="381"/>
        <end position="396"/>
    </location>
</feature>
<sequence length="445" mass="46810">MTRVPFLITAETETRSELGAAPAPPLKSPTRIITGRHSSFLPRLSITTASSLRPARVKSTTADAAAAAASTPTKGAAVVSVPQSAHAAITYPLLSGLLRTSLPAAPGEVTQSGEEVTLAGAVEALGGLAAVEALLSQLNDVAHSADVHNDDAFAVAIETCIQKTLGLRDVSIDTVEGHEPAVTGEEGGATGKQASPHVNVTIPLTISDYHSTNVTPLVAHQRPRRLGRSTAASAHRPNYSSALVLSVRRRRGVLTLRIVNVCFPGTRGTSSRTLRSGTVGSEEQKEKRRGRNKRQRQRRTAHREHQNPDSRRNRASSTGVSGITSCGPLSPNGTEGVVEGAGLGEVEPFSSGVTETPLWSSGLARLDSTNRGAGSASGMHNCRKPNGKARLSHSRRTTVASHRGSSKSNADTVLFNPCRPEDTTPFNAQRRPVTYSAAIVFQAPL</sequence>
<evidence type="ECO:0000313" key="3">
    <source>
        <dbReference type="Proteomes" id="UP000419144"/>
    </source>
</evidence>
<dbReference type="Proteomes" id="UP000419144">
    <property type="component" value="Unassembled WGS sequence"/>
</dbReference>
<name>A0A640KLA2_LEITA</name>
<dbReference type="VEuPathDB" id="TriTrypDB:LtaPh_2922000"/>
<dbReference type="AlphaFoldDB" id="A0A640KLA2"/>
<reference evidence="2" key="1">
    <citation type="submission" date="2019-11" db="EMBL/GenBank/DDBJ databases">
        <title>Leishmania tarentolae CDS.</title>
        <authorList>
            <person name="Goto Y."/>
            <person name="Yamagishi J."/>
        </authorList>
    </citation>
    <scope>NUCLEOTIDE SEQUENCE [LARGE SCALE GENOMIC DNA]</scope>
    <source>
        <strain evidence="2">Parrot Tar II</strain>
    </source>
</reference>
<dbReference type="OrthoDB" id="267153at2759"/>
<comment type="caution">
    <text evidence="2">The sequence shown here is derived from an EMBL/GenBank/DDBJ whole genome shotgun (WGS) entry which is preliminary data.</text>
</comment>
<accession>A0A640KLA2</accession>
<proteinExistence type="predicted"/>
<feature type="region of interest" description="Disordered" evidence="1">
    <location>
        <begin position="360"/>
        <end position="427"/>
    </location>
</feature>
<evidence type="ECO:0000313" key="2">
    <source>
        <dbReference type="EMBL" id="GET90500.1"/>
    </source>
</evidence>
<feature type="region of interest" description="Disordered" evidence="1">
    <location>
        <begin position="265"/>
        <end position="340"/>
    </location>
</feature>
<dbReference type="EMBL" id="BLBS01000041">
    <property type="protein sequence ID" value="GET90500.1"/>
    <property type="molecule type" value="Genomic_DNA"/>
</dbReference>
<keyword evidence="3" id="KW-1185">Reference proteome</keyword>
<organism evidence="2 3">
    <name type="scientific">Leishmania tarentolae</name>
    <name type="common">Sauroleishmania tarentolae</name>
    <dbReference type="NCBI Taxonomy" id="5689"/>
    <lineage>
        <taxon>Eukaryota</taxon>
        <taxon>Discoba</taxon>
        <taxon>Euglenozoa</taxon>
        <taxon>Kinetoplastea</taxon>
        <taxon>Metakinetoplastina</taxon>
        <taxon>Trypanosomatida</taxon>
        <taxon>Trypanosomatidae</taxon>
        <taxon>Leishmaniinae</taxon>
        <taxon>Leishmania</taxon>
        <taxon>lizard Leishmania</taxon>
    </lineage>
</organism>
<feature type="compositionally biased region" description="Basic residues" evidence="1">
    <location>
        <begin position="287"/>
        <end position="302"/>
    </location>
</feature>
<feature type="compositionally biased region" description="Basic and acidic residues" evidence="1">
    <location>
        <begin position="303"/>
        <end position="312"/>
    </location>
</feature>
<feature type="compositionally biased region" description="Polar residues" evidence="1">
    <location>
        <begin position="267"/>
        <end position="281"/>
    </location>
</feature>